<dbReference type="SMART" id="SM01092">
    <property type="entry name" value="CO_deh_flav_C"/>
    <property type="match status" value="1"/>
</dbReference>
<comment type="caution">
    <text evidence="5">The sequence shown here is derived from an EMBL/GenBank/DDBJ whole genome shotgun (WGS) entry which is preliminary data.</text>
</comment>
<dbReference type="Proteomes" id="UP001501570">
    <property type="component" value="Unassembled WGS sequence"/>
</dbReference>
<evidence type="ECO:0000313" key="6">
    <source>
        <dbReference type="Proteomes" id="UP001501570"/>
    </source>
</evidence>
<dbReference type="Pfam" id="PF03450">
    <property type="entry name" value="CO_deh_flav_C"/>
    <property type="match status" value="1"/>
</dbReference>
<reference evidence="6" key="1">
    <citation type="journal article" date="2019" name="Int. J. Syst. Evol. Microbiol.">
        <title>The Global Catalogue of Microorganisms (GCM) 10K type strain sequencing project: providing services to taxonomists for standard genome sequencing and annotation.</title>
        <authorList>
            <consortium name="The Broad Institute Genomics Platform"/>
            <consortium name="The Broad Institute Genome Sequencing Center for Infectious Disease"/>
            <person name="Wu L."/>
            <person name="Ma J."/>
        </authorList>
    </citation>
    <scope>NUCLEOTIDE SEQUENCE [LARGE SCALE GENOMIC DNA]</scope>
    <source>
        <strain evidence="6">JCM 18304</strain>
    </source>
</reference>
<dbReference type="Gene3D" id="3.30.465.10">
    <property type="match status" value="1"/>
</dbReference>
<organism evidence="5 6">
    <name type="scientific">Rugosimonospora acidiphila</name>
    <dbReference type="NCBI Taxonomy" id="556531"/>
    <lineage>
        <taxon>Bacteria</taxon>
        <taxon>Bacillati</taxon>
        <taxon>Actinomycetota</taxon>
        <taxon>Actinomycetes</taxon>
        <taxon>Micromonosporales</taxon>
        <taxon>Micromonosporaceae</taxon>
        <taxon>Rugosimonospora</taxon>
    </lineage>
</organism>
<dbReference type="PANTHER" id="PTHR42659">
    <property type="entry name" value="XANTHINE DEHYDROGENASE SUBUNIT C-RELATED"/>
    <property type="match status" value="1"/>
</dbReference>
<evidence type="ECO:0000256" key="1">
    <source>
        <dbReference type="ARBA" id="ARBA00022630"/>
    </source>
</evidence>
<accession>A0ABP9S8G5</accession>
<dbReference type="InterPro" id="IPR036318">
    <property type="entry name" value="FAD-bd_PCMH-like_sf"/>
</dbReference>
<feature type="domain" description="FAD-binding PCMH-type" evidence="4">
    <location>
        <begin position="1"/>
        <end position="184"/>
    </location>
</feature>
<keyword evidence="1" id="KW-0285">Flavoprotein</keyword>
<dbReference type="InterPro" id="IPR016167">
    <property type="entry name" value="FAD-bd_PCMH_sub1"/>
</dbReference>
<dbReference type="Gene3D" id="3.30.43.10">
    <property type="entry name" value="Uridine Diphospho-n-acetylenolpyruvylglucosamine Reductase, domain 2"/>
    <property type="match status" value="1"/>
</dbReference>
<sequence>MKPAPFEYLAPRGAAEAVEALSGEDARVLAGGQSLVLEMNYRTARPARLVDINRVEEFARLDVDRAGESGDGALRVRPLVRHRAFELPVEHAGVGPLARLLSLVAHHIAHPPIRARGTMLGSLAYAHPAAEWPAVATTLGAHLDLAGPDGTRTVAAGDFFTGPFGTVRRPEELLIQARLPLLPEGAGVGFVEHRRTHASFAALAAIAVLRLRDGVVDWVRLGLVNAADRPVRAHAAERALLGQPAGTEAASAARAVSGGGAASAAGAVDGAGAVAGAAEVAGDVDADPRPQPHASIAYQRHAVTVLVRRALDQALRDARVSGDGG</sequence>
<name>A0ABP9S8G5_9ACTN</name>
<protein>
    <recommendedName>
        <fullName evidence="4">FAD-binding PCMH-type domain-containing protein</fullName>
    </recommendedName>
</protein>
<keyword evidence="2" id="KW-0274">FAD</keyword>
<proteinExistence type="predicted"/>
<dbReference type="Gene3D" id="3.30.390.50">
    <property type="entry name" value="CO dehydrogenase flavoprotein, C-terminal domain"/>
    <property type="match status" value="1"/>
</dbReference>
<dbReference type="Pfam" id="PF00941">
    <property type="entry name" value="FAD_binding_5"/>
    <property type="match status" value="1"/>
</dbReference>
<evidence type="ECO:0000256" key="3">
    <source>
        <dbReference type="ARBA" id="ARBA00023002"/>
    </source>
</evidence>
<dbReference type="PANTHER" id="PTHR42659:SF2">
    <property type="entry name" value="XANTHINE DEHYDROGENASE SUBUNIT C-RELATED"/>
    <property type="match status" value="1"/>
</dbReference>
<evidence type="ECO:0000313" key="5">
    <source>
        <dbReference type="EMBL" id="GAA5192766.1"/>
    </source>
</evidence>
<dbReference type="RefSeq" id="WP_345634044.1">
    <property type="nucleotide sequence ID" value="NZ_BAABJQ010000018.1"/>
</dbReference>
<dbReference type="SUPFAM" id="SSF56176">
    <property type="entry name" value="FAD-binding/transporter-associated domain-like"/>
    <property type="match status" value="1"/>
</dbReference>
<dbReference type="InterPro" id="IPR051312">
    <property type="entry name" value="Diverse_Substr_Oxidored"/>
</dbReference>
<dbReference type="PROSITE" id="PS51387">
    <property type="entry name" value="FAD_PCMH"/>
    <property type="match status" value="1"/>
</dbReference>
<gene>
    <name evidence="5" type="ORF">GCM10023322_53040</name>
</gene>
<dbReference type="InterPro" id="IPR002346">
    <property type="entry name" value="Mopterin_DH_FAD-bd"/>
</dbReference>
<evidence type="ECO:0000259" key="4">
    <source>
        <dbReference type="PROSITE" id="PS51387"/>
    </source>
</evidence>
<keyword evidence="6" id="KW-1185">Reference proteome</keyword>
<dbReference type="SUPFAM" id="SSF55447">
    <property type="entry name" value="CO dehydrogenase flavoprotein C-terminal domain-like"/>
    <property type="match status" value="1"/>
</dbReference>
<dbReference type="EMBL" id="BAABJQ010000018">
    <property type="protein sequence ID" value="GAA5192766.1"/>
    <property type="molecule type" value="Genomic_DNA"/>
</dbReference>
<dbReference type="InterPro" id="IPR005107">
    <property type="entry name" value="CO_DH_flav_C"/>
</dbReference>
<keyword evidence="3" id="KW-0560">Oxidoreductase</keyword>
<dbReference type="InterPro" id="IPR016169">
    <property type="entry name" value="FAD-bd_PCMH_sub2"/>
</dbReference>
<evidence type="ECO:0000256" key="2">
    <source>
        <dbReference type="ARBA" id="ARBA00022827"/>
    </source>
</evidence>
<dbReference type="InterPro" id="IPR036683">
    <property type="entry name" value="CO_DH_flav_C_dom_sf"/>
</dbReference>
<dbReference type="InterPro" id="IPR016166">
    <property type="entry name" value="FAD-bd_PCMH"/>
</dbReference>